<dbReference type="KEGG" id="hoh:Hoch_4138"/>
<keyword evidence="5" id="KW-1185">Reference proteome</keyword>
<dbReference type="Proteomes" id="UP000001880">
    <property type="component" value="Chromosome"/>
</dbReference>
<dbReference type="InterPro" id="IPR006047">
    <property type="entry name" value="GH13_cat_dom"/>
</dbReference>
<evidence type="ECO:0000256" key="1">
    <source>
        <dbReference type="ARBA" id="ARBA00008061"/>
    </source>
</evidence>
<dbReference type="Pfam" id="PF00128">
    <property type="entry name" value="Alpha-amylase"/>
    <property type="match status" value="1"/>
</dbReference>
<dbReference type="EMBL" id="CP001804">
    <property type="protein sequence ID" value="ACY16636.1"/>
    <property type="molecule type" value="Genomic_DNA"/>
</dbReference>
<dbReference type="Gene3D" id="3.90.400.10">
    <property type="entry name" value="Oligo-1,6-glucosidase, Domain 2"/>
    <property type="match status" value="1"/>
</dbReference>
<comment type="similarity">
    <text evidence="1">Belongs to the glycosyl hydrolase 13 family.</text>
</comment>
<accession>D0LKR6</accession>
<dbReference type="HOGENOM" id="CLU_006462_2_4_7"/>
<evidence type="ECO:0000259" key="3">
    <source>
        <dbReference type="SMART" id="SM00642"/>
    </source>
</evidence>
<evidence type="ECO:0000313" key="5">
    <source>
        <dbReference type="Proteomes" id="UP000001880"/>
    </source>
</evidence>
<dbReference type="GO" id="GO:0004556">
    <property type="term" value="F:alpha-amylase activity"/>
    <property type="evidence" value="ECO:0007669"/>
    <property type="project" value="TreeGrafter"/>
</dbReference>
<proteinExistence type="inferred from homology"/>
<evidence type="ECO:0000313" key="4">
    <source>
        <dbReference type="EMBL" id="ACY16636.1"/>
    </source>
</evidence>
<dbReference type="InterPro" id="IPR017853">
    <property type="entry name" value="GH"/>
</dbReference>
<dbReference type="GO" id="GO:0009313">
    <property type="term" value="P:oligosaccharide catabolic process"/>
    <property type="evidence" value="ECO:0007669"/>
    <property type="project" value="TreeGrafter"/>
</dbReference>
<feature type="chain" id="PRO_5003011467" evidence="2">
    <location>
        <begin position="28"/>
        <end position="541"/>
    </location>
</feature>
<feature type="domain" description="Glycosyl hydrolase family 13 catalytic" evidence="3">
    <location>
        <begin position="67"/>
        <end position="450"/>
    </location>
</feature>
<dbReference type="CDD" id="cd11316">
    <property type="entry name" value="AmyAc_bac2_AmyA"/>
    <property type="match status" value="1"/>
</dbReference>
<name>D0LKR6_HALO1</name>
<gene>
    <name evidence="4" type="ordered locus">Hoch_4138</name>
</gene>
<dbReference type="SMART" id="SM00642">
    <property type="entry name" value="Aamy"/>
    <property type="match status" value="1"/>
</dbReference>
<evidence type="ECO:0000256" key="2">
    <source>
        <dbReference type="SAM" id="SignalP"/>
    </source>
</evidence>
<dbReference type="eggNOG" id="COG0366">
    <property type="taxonomic scope" value="Bacteria"/>
</dbReference>
<dbReference type="CAZy" id="GH13">
    <property type="family name" value="Glycoside Hydrolase Family 13"/>
</dbReference>
<sequence>MAYLSHSVRRPLLLALFSLGAACAAGACAGTADDTVASDTLDTGPVAVTETASALPEDWHRRAVFMEIYVRGYKDSDGDGVGDFAGLTAQLDYLAELGIGGIWLMPMTESWDDDHGYAVADYRAVESDYGTLAEFETFVAEAHARGIGVIVDYVINHSAKDNPLFRDSWRDLGGKRDWYVWRENNPGWSNWGGDPSWHRIAGAFYYGVFWDQMPDFNLRNDEVLQYHADNLRFWLNRGVDGFRFDAVGTLVENGADAWESQEENYAIMNQMRAVLGGYEHRFLICEEPAQPLRAAADDACGAAFGFGLNYDLVASAREGALREGVLDYLADAPNPMGIIQANHDAFAGDRLYAQYGGDEQVYKLAAAVQLSLPGIPFVYYGEEIGMGRGTGVSGDHALRAPMSWTDDKAGFTSGTPYRGVAENVRTHNVADEREAPDSLLNHYKALIALRNQHESLALGSFTALASGELFGFRRDAADESALVLAHYGGQAQTTSLDAGVADARWRRVLPADDAELVADGEGVVSVELAARSVEIYLLAPE</sequence>
<feature type="signal peptide" evidence="2">
    <location>
        <begin position="1"/>
        <end position="27"/>
    </location>
</feature>
<dbReference type="OrthoDB" id="9805159at2"/>
<dbReference type="PANTHER" id="PTHR10357:SF179">
    <property type="entry name" value="NEUTRAL AND BASIC AMINO ACID TRANSPORT PROTEIN RBAT"/>
    <property type="match status" value="1"/>
</dbReference>
<dbReference type="STRING" id="502025.Hoch_4138"/>
<dbReference type="RefSeq" id="WP_012829234.1">
    <property type="nucleotide sequence ID" value="NC_013440.1"/>
</dbReference>
<dbReference type="Gene3D" id="3.20.20.80">
    <property type="entry name" value="Glycosidases"/>
    <property type="match status" value="1"/>
</dbReference>
<keyword evidence="2" id="KW-0732">Signal</keyword>
<dbReference type="AlphaFoldDB" id="D0LKR6"/>
<protein>
    <submittedName>
        <fullName evidence="4">Alpha amylase catalytic region</fullName>
    </submittedName>
</protein>
<reference evidence="4 5" key="1">
    <citation type="journal article" date="2010" name="Stand. Genomic Sci.">
        <title>Complete genome sequence of Haliangium ochraceum type strain (SMP-2).</title>
        <authorList>
            <consortium name="US DOE Joint Genome Institute (JGI-PGF)"/>
            <person name="Ivanova N."/>
            <person name="Daum C."/>
            <person name="Lang E."/>
            <person name="Abt B."/>
            <person name="Kopitz M."/>
            <person name="Saunders E."/>
            <person name="Lapidus A."/>
            <person name="Lucas S."/>
            <person name="Glavina Del Rio T."/>
            <person name="Nolan M."/>
            <person name="Tice H."/>
            <person name="Copeland A."/>
            <person name="Cheng J.F."/>
            <person name="Chen F."/>
            <person name="Bruce D."/>
            <person name="Goodwin L."/>
            <person name="Pitluck S."/>
            <person name="Mavromatis K."/>
            <person name="Pati A."/>
            <person name="Mikhailova N."/>
            <person name="Chen A."/>
            <person name="Palaniappan K."/>
            <person name="Land M."/>
            <person name="Hauser L."/>
            <person name="Chang Y.J."/>
            <person name="Jeffries C.D."/>
            <person name="Detter J.C."/>
            <person name="Brettin T."/>
            <person name="Rohde M."/>
            <person name="Goker M."/>
            <person name="Bristow J."/>
            <person name="Markowitz V."/>
            <person name="Eisen J.A."/>
            <person name="Hugenholtz P."/>
            <person name="Kyrpides N.C."/>
            <person name="Klenk H.P."/>
        </authorList>
    </citation>
    <scope>NUCLEOTIDE SEQUENCE [LARGE SCALE GENOMIC DNA]</scope>
    <source>
        <strain evidence="5">DSM 14365 / CIP 107738 / JCM 11303 / AJ 13395 / SMP-2</strain>
    </source>
</reference>
<dbReference type="PANTHER" id="PTHR10357">
    <property type="entry name" value="ALPHA-AMYLASE FAMILY MEMBER"/>
    <property type="match status" value="1"/>
</dbReference>
<dbReference type="InterPro" id="IPR045857">
    <property type="entry name" value="O16G_dom_2"/>
</dbReference>
<dbReference type="SUPFAM" id="SSF51445">
    <property type="entry name" value="(Trans)glycosidases"/>
    <property type="match status" value="1"/>
</dbReference>
<organism evidence="4 5">
    <name type="scientific">Haliangium ochraceum (strain DSM 14365 / JCM 11303 / SMP-2)</name>
    <dbReference type="NCBI Taxonomy" id="502025"/>
    <lineage>
        <taxon>Bacteria</taxon>
        <taxon>Pseudomonadati</taxon>
        <taxon>Myxococcota</taxon>
        <taxon>Polyangia</taxon>
        <taxon>Haliangiales</taxon>
        <taxon>Kofleriaceae</taxon>
        <taxon>Haliangium</taxon>
    </lineage>
</organism>